<keyword evidence="4" id="KW-1185">Reference proteome</keyword>
<dbReference type="Proteomes" id="UP001257948">
    <property type="component" value="Unassembled WGS sequence"/>
</dbReference>
<keyword evidence="2" id="KW-0812">Transmembrane</keyword>
<feature type="transmembrane region" description="Helical" evidence="2">
    <location>
        <begin position="523"/>
        <end position="543"/>
    </location>
</feature>
<evidence type="ECO:0000256" key="2">
    <source>
        <dbReference type="SAM" id="Phobius"/>
    </source>
</evidence>
<proteinExistence type="predicted"/>
<dbReference type="SUPFAM" id="SSF53474">
    <property type="entry name" value="alpha/beta-Hydrolases"/>
    <property type="match status" value="1"/>
</dbReference>
<dbReference type="EMBL" id="JAVTLL010000001">
    <property type="protein sequence ID" value="MDT7839222.1"/>
    <property type="molecule type" value="Genomic_DNA"/>
</dbReference>
<feature type="transmembrane region" description="Helical" evidence="2">
    <location>
        <begin position="245"/>
        <end position="263"/>
    </location>
</feature>
<organism evidence="3 4">
    <name type="scientific">Streptomyces justiciae</name>
    <dbReference type="NCBI Taxonomy" id="2780140"/>
    <lineage>
        <taxon>Bacteria</taxon>
        <taxon>Bacillati</taxon>
        <taxon>Actinomycetota</taxon>
        <taxon>Actinomycetes</taxon>
        <taxon>Kitasatosporales</taxon>
        <taxon>Streptomycetaceae</taxon>
        <taxon>Streptomyces</taxon>
    </lineage>
</organism>
<dbReference type="InterPro" id="IPR029058">
    <property type="entry name" value="AB_hydrolase_fold"/>
</dbReference>
<gene>
    <name evidence="3" type="ORF">RQC66_00610</name>
</gene>
<keyword evidence="2" id="KW-0472">Membrane</keyword>
<feature type="region of interest" description="Disordered" evidence="1">
    <location>
        <begin position="780"/>
        <end position="812"/>
    </location>
</feature>
<feature type="transmembrane region" description="Helical" evidence="2">
    <location>
        <begin position="85"/>
        <end position="103"/>
    </location>
</feature>
<feature type="compositionally biased region" description="Basic residues" evidence="1">
    <location>
        <begin position="801"/>
        <end position="812"/>
    </location>
</feature>
<evidence type="ECO:0000313" key="3">
    <source>
        <dbReference type="EMBL" id="MDT7839222.1"/>
    </source>
</evidence>
<feature type="region of interest" description="Disordered" evidence="1">
    <location>
        <begin position="42"/>
        <end position="65"/>
    </location>
</feature>
<keyword evidence="2" id="KW-1133">Transmembrane helix</keyword>
<feature type="transmembrane region" description="Helical" evidence="2">
    <location>
        <begin position="171"/>
        <end position="189"/>
    </location>
</feature>
<evidence type="ECO:0000256" key="1">
    <source>
        <dbReference type="SAM" id="MobiDB-lite"/>
    </source>
</evidence>
<reference evidence="4" key="1">
    <citation type="submission" date="2023-07" db="EMBL/GenBank/DDBJ databases">
        <title>Draft genome sequence of the endophytic actinobacterium Streptomyces justiciae WPN32, a potential antibiotic producer.</title>
        <authorList>
            <person name="Yasawong M."/>
            <person name="Pana W."/>
            <person name="Ganta P."/>
            <person name="Santapan N."/>
            <person name="Songngamsuk T."/>
            <person name="Phatcharaharikarn M."/>
            <person name="Kerdtoob S."/>
            <person name="Nantapong N."/>
        </authorList>
    </citation>
    <scope>NUCLEOTIDE SEQUENCE [LARGE SCALE GENOMIC DNA]</scope>
    <source>
        <strain evidence="4">WPN32</strain>
    </source>
</reference>
<protein>
    <recommendedName>
        <fullName evidence="5">Integral membrane protein</fullName>
    </recommendedName>
</protein>
<sequence>MDNGTPGAHVGEPPPPGPVELVELVIPGTGVVDREEVLRPPGVRQVSGDDSAGWYRPAEEDTDGPRTVREVYDWPRLLIGGAGRAAWLFLLPFLVINLVTWMQPRLPERSWQGPLYSFGARLLGLSLTVMLVGVFGQAAMDQVVWQCGAETAECVSGNFAVTAAREPDTGTGLALAALAPLIVGTLMAFSARDAKREYRPVLRTASRENYERAEEEDRHRRNGHRTRRPLEVRGFWEHNTRAKGLTTRHLCAGLLTVAMLLIVPPLQYDLREGDAALALTLFVLTLVIAVLVVIDGPYFRASYVQRDGTMGAPRRRLRWPLRYAKGAVGGCLAVTVGAMVCCAVPDRDWDAARERSTMLPGMGAEANYVVIAQGVGLVLMVIACLAMVRGETGSASRTTLYGLLGPVVGVLACFVGWLYTAAFSLWLQGWLTPDGDPYAALIPRAVQVVAAAFPLVVLIGVAVGAIAAACTALRRPWLRDVSPPAPDPDADSDDILDNQRQWKRLRFAEYAGVRALIWYDRGLATLAVLVVLLTCAMYGAYWVGDGSWLAGVRDVMVDVLQQLTTLGAVILVGLVAVAVFAVRAIVLRPEMRRNAGLAWAFGAFWPRAAHPFTPAAWAVRTVPELVHRIEYLLDEEGRDRRLLIQAHSMGSVIAVAALWQVRPDLRWRIALLTTGSPVGVVFQRHYPGYAPTDSVRALGALHAWINIHRTTDVLAGPVVGSATENGTFEDVEWKDGVDPAAEPAMTEPGRTTGQPVFWPLERHLAYRRAPRLRPIRRRLLDTLAQAQPPPPPAVPPSRVNAGHRHRLPSRSE</sequence>
<name>A0ABU3LJ07_9ACTN</name>
<comment type="caution">
    <text evidence="3">The sequence shown here is derived from an EMBL/GenBank/DDBJ whole genome shotgun (WGS) entry which is preliminary data.</text>
</comment>
<evidence type="ECO:0008006" key="5">
    <source>
        <dbReference type="Google" id="ProtNLM"/>
    </source>
</evidence>
<feature type="transmembrane region" description="Helical" evidence="2">
    <location>
        <begin position="323"/>
        <end position="346"/>
    </location>
</feature>
<feature type="transmembrane region" description="Helical" evidence="2">
    <location>
        <begin position="563"/>
        <end position="586"/>
    </location>
</feature>
<accession>A0ABU3LJ07</accession>
<feature type="transmembrane region" description="Helical" evidence="2">
    <location>
        <begin position="115"/>
        <end position="135"/>
    </location>
</feature>
<feature type="transmembrane region" description="Helical" evidence="2">
    <location>
        <begin position="366"/>
        <end position="388"/>
    </location>
</feature>
<feature type="transmembrane region" description="Helical" evidence="2">
    <location>
        <begin position="446"/>
        <end position="473"/>
    </location>
</feature>
<dbReference type="RefSeq" id="WP_314196845.1">
    <property type="nucleotide sequence ID" value="NZ_JAVTLL010000001.1"/>
</dbReference>
<feature type="transmembrane region" description="Helical" evidence="2">
    <location>
        <begin position="400"/>
        <end position="426"/>
    </location>
</feature>
<feature type="transmembrane region" description="Helical" evidence="2">
    <location>
        <begin position="275"/>
        <end position="294"/>
    </location>
</feature>
<evidence type="ECO:0000313" key="4">
    <source>
        <dbReference type="Proteomes" id="UP001257948"/>
    </source>
</evidence>